<keyword evidence="4" id="KW-1185">Reference proteome</keyword>
<keyword evidence="2" id="KW-0732">Signal</keyword>
<evidence type="ECO:0000313" key="3">
    <source>
        <dbReference type="EnsemblMetazoa" id="XP_008179744.1"/>
    </source>
</evidence>
<evidence type="ECO:0000256" key="2">
    <source>
        <dbReference type="SAM" id="SignalP"/>
    </source>
</evidence>
<evidence type="ECO:0000256" key="1">
    <source>
        <dbReference type="SAM" id="MobiDB-lite"/>
    </source>
</evidence>
<feature type="region of interest" description="Disordered" evidence="1">
    <location>
        <begin position="402"/>
        <end position="424"/>
    </location>
</feature>
<feature type="chain" id="PRO_5035943411" evidence="2">
    <location>
        <begin position="29"/>
        <end position="888"/>
    </location>
</feature>
<evidence type="ECO:0000313" key="4">
    <source>
        <dbReference type="Proteomes" id="UP000007819"/>
    </source>
</evidence>
<feature type="compositionally biased region" description="Basic and acidic residues" evidence="1">
    <location>
        <begin position="415"/>
        <end position="424"/>
    </location>
</feature>
<feature type="compositionally biased region" description="Polar residues" evidence="1">
    <location>
        <begin position="690"/>
        <end position="700"/>
    </location>
</feature>
<feature type="region of interest" description="Disordered" evidence="1">
    <location>
        <begin position="804"/>
        <end position="888"/>
    </location>
</feature>
<feature type="region of interest" description="Disordered" evidence="1">
    <location>
        <begin position="573"/>
        <end position="792"/>
    </location>
</feature>
<dbReference type="OrthoDB" id="6611181at2759"/>
<organism evidence="3 4">
    <name type="scientific">Acyrthosiphon pisum</name>
    <name type="common">Pea aphid</name>
    <dbReference type="NCBI Taxonomy" id="7029"/>
    <lineage>
        <taxon>Eukaryota</taxon>
        <taxon>Metazoa</taxon>
        <taxon>Ecdysozoa</taxon>
        <taxon>Arthropoda</taxon>
        <taxon>Hexapoda</taxon>
        <taxon>Insecta</taxon>
        <taxon>Pterygota</taxon>
        <taxon>Neoptera</taxon>
        <taxon>Paraneoptera</taxon>
        <taxon>Hemiptera</taxon>
        <taxon>Sternorrhyncha</taxon>
        <taxon>Aphidomorpha</taxon>
        <taxon>Aphidoidea</taxon>
        <taxon>Aphididae</taxon>
        <taxon>Macrosiphini</taxon>
        <taxon>Acyrthosiphon</taxon>
    </lineage>
</organism>
<feature type="signal peptide" evidence="2">
    <location>
        <begin position="1"/>
        <end position="28"/>
    </location>
</feature>
<dbReference type="EnsemblMetazoa" id="XM_008181522.3">
    <property type="protein sequence ID" value="XP_008179744.1"/>
    <property type="gene ID" value="LOC100569327"/>
</dbReference>
<reference evidence="4" key="1">
    <citation type="submission" date="2010-06" db="EMBL/GenBank/DDBJ databases">
        <authorList>
            <person name="Jiang H."/>
            <person name="Abraham K."/>
            <person name="Ali S."/>
            <person name="Alsbrooks S.L."/>
            <person name="Anim B.N."/>
            <person name="Anosike U.S."/>
            <person name="Attaway T."/>
            <person name="Bandaranaike D.P."/>
            <person name="Battles P.K."/>
            <person name="Bell S.N."/>
            <person name="Bell A.V."/>
            <person name="Beltran B."/>
            <person name="Bickham C."/>
            <person name="Bustamante Y."/>
            <person name="Caleb T."/>
            <person name="Canada A."/>
            <person name="Cardenas V."/>
            <person name="Carter K."/>
            <person name="Chacko J."/>
            <person name="Chandrabose M.N."/>
            <person name="Chavez D."/>
            <person name="Chavez A."/>
            <person name="Chen L."/>
            <person name="Chu H.-S."/>
            <person name="Claassen K.J."/>
            <person name="Cockrell R."/>
            <person name="Collins M."/>
            <person name="Cooper J.A."/>
            <person name="Cree A."/>
            <person name="Curry S.M."/>
            <person name="Da Y."/>
            <person name="Dao M.D."/>
            <person name="Das B."/>
            <person name="Davila M.-L."/>
            <person name="Davy-Carroll L."/>
            <person name="Denson S."/>
            <person name="Dinh H."/>
            <person name="Ebong V.E."/>
            <person name="Edwards J.R."/>
            <person name="Egan A."/>
            <person name="El-Daye J."/>
            <person name="Escobedo L."/>
            <person name="Fernandez S."/>
            <person name="Fernando P.R."/>
            <person name="Flagg N."/>
            <person name="Forbes L.D."/>
            <person name="Fowler R.G."/>
            <person name="Fu Q."/>
            <person name="Gabisi R.A."/>
            <person name="Ganer J."/>
            <person name="Garbino Pronczuk A."/>
            <person name="Garcia R.M."/>
            <person name="Garner T."/>
            <person name="Garrett T.E."/>
            <person name="Gonzalez D.A."/>
            <person name="Hamid H."/>
            <person name="Hawkins E.S."/>
            <person name="Hirani K."/>
            <person name="Hogues M.E."/>
            <person name="Hollins B."/>
            <person name="Hsiao C.-H."/>
            <person name="Jabil R."/>
            <person name="James M.L."/>
            <person name="Jhangiani S.N."/>
            <person name="Johnson B."/>
            <person name="Johnson Q."/>
            <person name="Joshi V."/>
            <person name="Kalu J.B."/>
            <person name="Kam C."/>
            <person name="Kashfia A."/>
            <person name="Keebler J."/>
            <person name="Kisamo H."/>
            <person name="Kovar C.L."/>
            <person name="Lago L.A."/>
            <person name="Lai C.-Y."/>
            <person name="Laidlaw J."/>
            <person name="Lara F."/>
            <person name="Le T.-K."/>
            <person name="Lee S.L."/>
            <person name="Legall F.H."/>
            <person name="Lemon S.J."/>
            <person name="Lewis L.R."/>
            <person name="Li B."/>
            <person name="Liu Y."/>
            <person name="Liu Y.-S."/>
            <person name="Lopez J."/>
            <person name="Lozado R.J."/>
            <person name="Lu J."/>
            <person name="Madu R.C."/>
            <person name="Maheshwari M."/>
            <person name="Maheshwari R."/>
            <person name="Malloy K."/>
            <person name="Martinez E."/>
            <person name="Mathew T."/>
            <person name="Mercado I.C."/>
            <person name="Mercado C."/>
            <person name="Meyer B."/>
            <person name="Montgomery K."/>
            <person name="Morgan M.B."/>
            <person name="Munidasa M."/>
            <person name="Nazareth L.V."/>
            <person name="Nelson J."/>
            <person name="Ng B.M."/>
            <person name="Nguyen N.B."/>
            <person name="Nguyen P.Q."/>
            <person name="Nguyen T."/>
            <person name="Obregon M."/>
            <person name="Okwuonu G.O."/>
            <person name="Onwere C.G."/>
            <person name="Orozco G."/>
            <person name="Parra A."/>
            <person name="Patel S."/>
            <person name="Patil S."/>
            <person name="Perez A."/>
            <person name="Perez Y."/>
            <person name="Pham C."/>
            <person name="Primus E.L."/>
            <person name="Pu L.-L."/>
            <person name="Puazo M."/>
            <person name="Qin X."/>
            <person name="Quiroz J.B."/>
            <person name="Reese J."/>
            <person name="Richards S."/>
            <person name="Rives C.M."/>
            <person name="Robberts R."/>
            <person name="Ruiz S.J."/>
            <person name="Ruiz M.J."/>
            <person name="Santibanez J."/>
            <person name="Schneider B.W."/>
            <person name="Sisson I."/>
            <person name="Smith M."/>
            <person name="Sodergren E."/>
            <person name="Song X.-Z."/>
            <person name="Song B.B."/>
            <person name="Summersgill H."/>
            <person name="Thelus R."/>
            <person name="Thornton R.D."/>
            <person name="Trejos Z.Y."/>
            <person name="Usmani K."/>
            <person name="Vattathil S."/>
            <person name="Villasana D."/>
            <person name="Walker D.L."/>
            <person name="Wang S."/>
            <person name="Wang K."/>
            <person name="White C.S."/>
            <person name="Williams A.C."/>
            <person name="Williamson J."/>
            <person name="Wilson K."/>
            <person name="Woghiren I.O."/>
            <person name="Woodworth J.R."/>
            <person name="Worley K.C."/>
            <person name="Wright R.A."/>
            <person name="Wu W."/>
            <person name="Young L."/>
            <person name="Zhang L."/>
            <person name="Zhang J."/>
            <person name="Zhu Y."/>
            <person name="Muzny D.M."/>
            <person name="Weinstock G."/>
            <person name="Gibbs R.A."/>
        </authorList>
    </citation>
    <scope>NUCLEOTIDE SEQUENCE [LARGE SCALE GENOMIC DNA]</scope>
    <source>
        <strain evidence="4">LSR1</strain>
    </source>
</reference>
<feature type="compositionally biased region" description="Low complexity" evidence="1">
    <location>
        <begin position="869"/>
        <end position="888"/>
    </location>
</feature>
<feature type="compositionally biased region" description="Polar residues" evidence="1">
    <location>
        <begin position="836"/>
        <end position="849"/>
    </location>
</feature>
<accession>A0A8R1WYL8</accession>
<reference evidence="3" key="2">
    <citation type="submission" date="2022-06" db="UniProtKB">
        <authorList>
            <consortium name="EnsemblMetazoa"/>
        </authorList>
    </citation>
    <scope>IDENTIFICATION</scope>
</reference>
<feature type="region of interest" description="Disordered" evidence="1">
    <location>
        <begin position="119"/>
        <end position="157"/>
    </location>
</feature>
<feature type="compositionally biased region" description="Polar residues" evidence="1">
    <location>
        <begin position="804"/>
        <end position="820"/>
    </location>
</feature>
<sequence length="888" mass="94965">MYVEWLRSSPCYVVKCALLLQLIYRTTGAGCSVDHGSGMNYPTTTASGTWTTRGGISSYGWDSRQPIDPCSRCTNVPPPLPGSQYTTQAHDGGMYSVNDRISVSGYMSDNRGSVSGYMTDNRGSAGMHGSDNRHTGYGSDNRGNGYGSDNRGHMNGRPNSYNSIGHVTGNGYMSSSSNYGGNSHVTDNHVQIYNTHIADSQMKNPNYRGNGYDNLSPEWERRHNNKKVNVVGVSGGSYGSGIGGGSGGGGYGGNIGGGGGYGDGISGNGISGGGISGNGAHGSGGYGGSISGSGGYGGSISGSGGYGVSNYGHGTGGSGNGGSGYYQGMSYPVPNIPDSHGTHMQSNYHRPSTDRWSIKGAYPVKVESGYWQSQPPKDIGWDEASKKVGVIAGWIGGPKKYESSKPSTAYGSHQVNDKNDDDYFNKGTGYENNSDRKKPYMGWGGSGSYEVIKMNNGYKYIDRNSNSDYGTSYGNGYGYGGQNYNNKPSQDYGLKPMNVDHGRPYDHGTSSYAKPAYGYDKPINDYGKPTHDYDKPTHDYGKPTTQDYGTPTTHDYGSRPHVDLHSTPRPIGFEATTPRPPGWGSQKPGYPAIASRPTQHWGENSYGEQMGNIGSGSVGYDRPGGNGVGRPVDYGTLRPESYGTQRPVDYGSSRPDSYGTHRPVDYGSPRPDNYGTQRPEGYGSHRPDNFGSSRPDSYGSSRPDGYGSSRPDTGGETSDYGSFRPHVGSINNNMVSDYGSQKQEFDKFSGYSDNDGGRPHINNRPGYDNERPFMNGNEVYGSQQQVGSGYGKGYASNWDYYSNSMSPEHSRGQSSNGWNDQQRDYLQRRPDGDVLQSGSSFRPSESTPLHYNGHSGIGASTDNGFLYRGSSTIGGSSTTPMPTTNNNS</sequence>
<name>A0A8R1WYL8_ACYPI</name>
<feature type="compositionally biased region" description="Gly residues" evidence="1">
    <location>
        <begin position="613"/>
        <end position="628"/>
    </location>
</feature>
<dbReference type="AlphaFoldDB" id="A0A8R1WYL8"/>
<dbReference type="GeneID" id="100569327"/>
<dbReference type="RefSeq" id="XP_008179744.1">
    <property type="nucleotide sequence ID" value="XM_008181522.3"/>
</dbReference>
<dbReference type="Proteomes" id="UP000007819">
    <property type="component" value="Chromosome A2"/>
</dbReference>
<feature type="compositionally biased region" description="Polar residues" evidence="1">
    <location>
        <begin position="729"/>
        <end position="742"/>
    </location>
</feature>
<proteinExistence type="predicted"/>
<feature type="compositionally biased region" description="Polar residues" evidence="1">
    <location>
        <begin position="404"/>
        <end position="414"/>
    </location>
</feature>
<feature type="compositionally biased region" description="Basic and acidic residues" evidence="1">
    <location>
        <begin position="821"/>
        <end position="832"/>
    </location>
</feature>
<protein>
    <submittedName>
        <fullName evidence="3">Uncharacterized protein</fullName>
    </submittedName>
</protein>